<dbReference type="STRING" id="61595.SAMN05421644_1832"/>
<dbReference type="Proteomes" id="UP000198672">
    <property type="component" value="Unassembled WGS sequence"/>
</dbReference>
<organism evidence="1 2">
    <name type="scientific">Allochromatium warmingii</name>
    <name type="common">Chromatium warmingii</name>
    <dbReference type="NCBI Taxonomy" id="61595"/>
    <lineage>
        <taxon>Bacteria</taxon>
        <taxon>Pseudomonadati</taxon>
        <taxon>Pseudomonadota</taxon>
        <taxon>Gammaproteobacteria</taxon>
        <taxon>Chromatiales</taxon>
        <taxon>Chromatiaceae</taxon>
        <taxon>Allochromatium</taxon>
    </lineage>
</organism>
<sequence>MQAIAGHHAGFATLDDLENRLRLDDDDPVLEQWATLDRQALEHASGLSLADTDGAFEEARRWLFRRQQVGERLQALAIADAVRFRLWTQLLFSLLLEADKAFLALRTEHLNHYVFRPVGLYSEKELSFVPSPRGTAHTQ</sequence>
<name>A0A1H3KAS1_ALLWA</name>
<dbReference type="AlphaFoldDB" id="A0A1H3KAS1"/>
<proteinExistence type="predicted"/>
<keyword evidence="2" id="KW-1185">Reference proteome</keyword>
<gene>
    <name evidence="1" type="ORF">SAMN05421644_1832</name>
</gene>
<dbReference type="RefSeq" id="WP_091335568.1">
    <property type="nucleotide sequence ID" value="NZ_FNOW01000083.1"/>
</dbReference>
<dbReference type="EMBL" id="FNOW01000083">
    <property type="protein sequence ID" value="SDY48654.1"/>
    <property type="molecule type" value="Genomic_DNA"/>
</dbReference>
<evidence type="ECO:0000313" key="1">
    <source>
        <dbReference type="EMBL" id="SDY48654.1"/>
    </source>
</evidence>
<reference evidence="2" key="1">
    <citation type="submission" date="2016-10" db="EMBL/GenBank/DDBJ databases">
        <authorList>
            <person name="Varghese N."/>
            <person name="Submissions S."/>
        </authorList>
    </citation>
    <scope>NUCLEOTIDE SEQUENCE [LARGE SCALE GENOMIC DNA]</scope>
    <source>
        <strain evidence="2">DSM 173</strain>
    </source>
</reference>
<accession>A0A1H3KAS1</accession>
<evidence type="ECO:0000313" key="2">
    <source>
        <dbReference type="Proteomes" id="UP000198672"/>
    </source>
</evidence>
<protein>
    <submittedName>
        <fullName evidence="1">Uncharacterized protein</fullName>
    </submittedName>
</protein>